<sequence>MKKNMNDGTEKTPLGGVGSILDKIVKRKKEEIADAKALVSITDLENSVHFKRQPYSFREFLLAHDRTGIIAEFKRRSPSKGLINGVADVAEVTQAYSAAGASALSVLTDVDFFGGKTDDILAARAANKIPILRKDFMIDEYQILEAKAWGADIILLIAAILTPQQINDFGKFAHKLGLNVLLEVHNLEELERSISPHLDAIGVNNRNLADFTVDIQTSFDLVNKIPDEFLKISESAISNPQTIKELKVAGFNGFLIGENFMKTDNPGTAIQQFVEQI</sequence>
<dbReference type="STRING" id="405671.SAMN05421827_119108"/>
<dbReference type="InterPro" id="IPR045186">
    <property type="entry name" value="Indole-3-glycerol_P_synth"/>
</dbReference>
<dbReference type="NCBIfam" id="NF001377">
    <property type="entry name" value="PRK00278.2-4"/>
    <property type="match status" value="1"/>
</dbReference>
<dbReference type="RefSeq" id="WP_244155708.1">
    <property type="nucleotide sequence ID" value="NZ_FNCH01000019.1"/>
</dbReference>
<evidence type="ECO:0000256" key="8">
    <source>
        <dbReference type="HAMAP-Rule" id="MF_00134"/>
    </source>
</evidence>
<dbReference type="InterPro" id="IPR013798">
    <property type="entry name" value="Indole-3-glycerol_P_synth_dom"/>
</dbReference>
<dbReference type="Proteomes" id="UP000199643">
    <property type="component" value="Unassembled WGS sequence"/>
</dbReference>
<dbReference type="Gene3D" id="3.20.20.70">
    <property type="entry name" value="Aldolase class I"/>
    <property type="match status" value="1"/>
</dbReference>
<protein>
    <recommendedName>
        <fullName evidence="8">Indole-3-glycerol phosphate synthase</fullName>
        <shortName evidence="8">IGPS</shortName>
        <ecNumber evidence="8">4.1.1.48</ecNumber>
    </recommendedName>
</protein>
<evidence type="ECO:0000313" key="10">
    <source>
        <dbReference type="EMBL" id="SDH23042.1"/>
    </source>
</evidence>
<dbReference type="InterPro" id="IPR011060">
    <property type="entry name" value="RibuloseP-bd_barrel"/>
</dbReference>
<evidence type="ECO:0000256" key="4">
    <source>
        <dbReference type="ARBA" id="ARBA00022793"/>
    </source>
</evidence>
<name>A0A1G8APQ9_9SPHI</name>
<keyword evidence="5 8" id="KW-0822">Tryptophan biosynthesis</keyword>
<accession>A0A1G8APQ9</accession>
<evidence type="ECO:0000259" key="9">
    <source>
        <dbReference type="Pfam" id="PF00218"/>
    </source>
</evidence>
<gene>
    <name evidence="8" type="primary">trpC</name>
    <name evidence="10" type="ORF">SAMN05421827_119108</name>
</gene>
<evidence type="ECO:0000256" key="7">
    <source>
        <dbReference type="ARBA" id="ARBA00023239"/>
    </source>
</evidence>
<evidence type="ECO:0000313" key="11">
    <source>
        <dbReference type="Proteomes" id="UP000199643"/>
    </source>
</evidence>
<dbReference type="SUPFAM" id="SSF51366">
    <property type="entry name" value="Ribulose-phoshate binding barrel"/>
    <property type="match status" value="1"/>
</dbReference>
<comment type="catalytic activity">
    <reaction evidence="1 8">
        <text>1-(2-carboxyphenylamino)-1-deoxy-D-ribulose 5-phosphate + H(+) = (1S,2R)-1-C-(indol-3-yl)glycerol 3-phosphate + CO2 + H2O</text>
        <dbReference type="Rhea" id="RHEA:23476"/>
        <dbReference type="ChEBI" id="CHEBI:15377"/>
        <dbReference type="ChEBI" id="CHEBI:15378"/>
        <dbReference type="ChEBI" id="CHEBI:16526"/>
        <dbReference type="ChEBI" id="CHEBI:58613"/>
        <dbReference type="ChEBI" id="CHEBI:58866"/>
        <dbReference type="EC" id="4.1.1.48"/>
    </reaction>
</comment>
<dbReference type="InterPro" id="IPR013785">
    <property type="entry name" value="Aldolase_TIM"/>
</dbReference>
<feature type="domain" description="Indole-3-glycerol phosphate synthase" evidence="9">
    <location>
        <begin position="21"/>
        <end position="272"/>
    </location>
</feature>
<dbReference type="GO" id="GO:0004640">
    <property type="term" value="F:phosphoribosylanthranilate isomerase activity"/>
    <property type="evidence" value="ECO:0007669"/>
    <property type="project" value="TreeGrafter"/>
</dbReference>
<evidence type="ECO:0000256" key="5">
    <source>
        <dbReference type="ARBA" id="ARBA00022822"/>
    </source>
</evidence>
<organism evidence="10 11">
    <name type="scientific">Pedobacter terrae</name>
    <dbReference type="NCBI Taxonomy" id="405671"/>
    <lineage>
        <taxon>Bacteria</taxon>
        <taxon>Pseudomonadati</taxon>
        <taxon>Bacteroidota</taxon>
        <taxon>Sphingobacteriia</taxon>
        <taxon>Sphingobacteriales</taxon>
        <taxon>Sphingobacteriaceae</taxon>
        <taxon>Pedobacter</taxon>
    </lineage>
</organism>
<dbReference type="FunFam" id="3.20.20.70:FF:000024">
    <property type="entry name" value="Indole-3-glycerol phosphate synthase"/>
    <property type="match status" value="1"/>
</dbReference>
<reference evidence="11" key="1">
    <citation type="submission" date="2016-10" db="EMBL/GenBank/DDBJ databases">
        <authorList>
            <person name="Varghese N."/>
            <person name="Submissions S."/>
        </authorList>
    </citation>
    <scope>NUCLEOTIDE SEQUENCE [LARGE SCALE GENOMIC DNA]</scope>
    <source>
        <strain evidence="11">DSM 17933</strain>
    </source>
</reference>
<dbReference type="UniPathway" id="UPA00035">
    <property type="reaction ID" value="UER00043"/>
</dbReference>
<dbReference type="InterPro" id="IPR001468">
    <property type="entry name" value="Indole-3-GlycerolPSynthase_CS"/>
</dbReference>
<proteinExistence type="inferred from homology"/>
<evidence type="ECO:0000256" key="3">
    <source>
        <dbReference type="ARBA" id="ARBA00022605"/>
    </source>
</evidence>
<dbReference type="EC" id="4.1.1.48" evidence="8"/>
<dbReference type="GO" id="GO:0000162">
    <property type="term" value="P:L-tryptophan biosynthetic process"/>
    <property type="evidence" value="ECO:0007669"/>
    <property type="project" value="UniProtKB-UniRule"/>
</dbReference>
<evidence type="ECO:0000256" key="6">
    <source>
        <dbReference type="ARBA" id="ARBA00023141"/>
    </source>
</evidence>
<keyword evidence="4 8" id="KW-0210">Decarboxylase</keyword>
<dbReference type="AlphaFoldDB" id="A0A1G8APQ9"/>
<keyword evidence="6 8" id="KW-0057">Aromatic amino acid biosynthesis</keyword>
<dbReference type="Pfam" id="PF00218">
    <property type="entry name" value="IGPS"/>
    <property type="match status" value="1"/>
</dbReference>
<keyword evidence="7 8" id="KW-0456">Lyase</keyword>
<dbReference type="PANTHER" id="PTHR22854:SF2">
    <property type="entry name" value="INDOLE-3-GLYCEROL-PHOSPHATE SYNTHASE"/>
    <property type="match status" value="1"/>
</dbReference>
<keyword evidence="3 8" id="KW-0028">Amino-acid biosynthesis</keyword>
<dbReference type="CDD" id="cd00331">
    <property type="entry name" value="IGPS"/>
    <property type="match status" value="1"/>
</dbReference>
<comment type="pathway">
    <text evidence="2 8">Amino-acid biosynthesis; L-tryptophan biosynthesis; L-tryptophan from chorismate: step 4/5.</text>
</comment>
<keyword evidence="11" id="KW-1185">Reference proteome</keyword>
<dbReference type="PROSITE" id="PS00614">
    <property type="entry name" value="IGPS"/>
    <property type="match status" value="1"/>
</dbReference>
<evidence type="ECO:0000256" key="2">
    <source>
        <dbReference type="ARBA" id="ARBA00004696"/>
    </source>
</evidence>
<dbReference type="GO" id="GO:0004425">
    <property type="term" value="F:indole-3-glycerol-phosphate synthase activity"/>
    <property type="evidence" value="ECO:0007669"/>
    <property type="project" value="UniProtKB-UniRule"/>
</dbReference>
<dbReference type="HAMAP" id="MF_00134_B">
    <property type="entry name" value="IGPS_B"/>
    <property type="match status" value="1"/>
</dbReference>
<comment type="similarity">
    <text evidence="8">Belongs to the TrpC family.</text>
</comment>
<dbReference type="PANTHER" id="PTHR22854">
    <property type="entry name" value="TRYPTOPHAN BIOSYNTHESIS PROTEIN"/>
    <property type="match status" value="1"/>
</dbReference>
<dbReference type="EMBL" id="FNCH01000019">
    <property type="protein sequence ID" value="SDH23042.1"/>
    <property type="molecule type" value="Genomic_DNA"/>
</dbReference>
<evidence type="ECO:0000256" key="1">
    <source>
        <dbReference type="ARBA" id="ARBA00001633"/>
    </source>
</evidence>